<feature type="non-terminal residue" evidence="2">
    <location>
        <position position="159"/>
    </location>
</feature>
<accession>A0A0L6VPK7</accession>
<dbReference type="Proteomes" id="UP000037035">
    <property type="component" value="Unassembled WGS sequence"/>
</dbReference>
<evidence type="ECO:0008006" key="4">
    <source>
        <dbReference type="Google" id="ProtNLM"/>
    </source>
</evidence>
<dbReference type="OrthoDB" id="4847360at2759"/>
<sequence>PSPSLSTEPVVLAKSFVGQISLHTVTYSEQFPTNSSKVAFAVLFMTDYAATWSQPYLMKVFNAEEVALDKFLDNFNCPKVPPPNWNSVSLHAGVQLTHLNGWVGRHPTDESLPARTEGKHPTCRGNKQHPQARQLRAFRASTSSPTTNPNAMDLLAFQC</sequence>
<protein>
    <recommendedName>
        <fullName evidence="4">Retrotransposon gag domain-containing protein</fullName>
    </recommendedName>
</protein>
<dbReference type="AlphaFoldDB" id="A0A0L6VPK7"/>
<gene>
    <name evidence="2" type="ORF">VP01_12421g1</name>
</gene>
<dbReference type="EMBL" id="LAVV01002690">
    <property type="protein sequence ID" value="KNZ62648.1"/>
    <property type="molecule type" value="Genomic_DNA"/>
</dbReference>
<evidence type="ECO:0000313" key="2">
    <source>
        <dbReference type="EMBL" id="KNZ62648.1"/>
    </source>
</evidence>
<name>A0A0L6VPK7_9BASI</name>
<evidence type="ECO:0000313" key="3">
    <source>
        <dbReference type="Proteomes" id="UP000037035"/>
    </source>
</evidence>
<keyword evidence="3" id="KW-1185">Reference proteome</keyword>
<proteinExistence type="predicted"/>
<feature type="non-terminal residue" evidence="2">
    <location>
        <position position="1"/>
    </location>
</feature>
<reference evidence="2 3" key="1">
    <citation type="submission" date="2015-08" db="EMBL/GenBank/DDBJ databases">
        <title>Next Generation Sequencing and Analysis of the Genome of Puccinia sorghi L Schw, the Causal Agent of Maize Common Rust.</title>
        <authorList>
            <person name="Rochi L."/>
            <person name="Burguener G."/>
            <person name="Darino M."/>
            <person name="Turjanski A."/>
            <person name="Kreff E."/>
            <person name="Dieguez M.J."/>
            <person name="Sacco F."/>
        </authorList>
    </citation>
    <scope>NUCLEOTIDE SEQUENCE [LARGE SCALE GENOMIC DNA]</scope>
    <source>
        <strain evidence="2 3">RO10H11247</strain>
    </source>
</reference>
<dbReference type="VEuPathDB" id="FungiDB:VP01_12421g1"/>
<organism evidence="2 3">
    <name type="scientific">Puccinia sorghi</name>
    <dbReference type="NCBI Taxonomy" id="27349"/>
    <lineage>
        <taxon>Eukaryota</taxon>
        <taxon>Fungi</taxon>
        <taxon>Dikarya</taxon>
        <taxon>Basidiomycota</taxon>
        <taxon>Pucciniomycotina</taxon>
        <taxon>Pucciniomycetes</taxon>
        <taxon>Pucciniales</taxon>
        <taxon>Pucciniaceae</taxon>
        <taxon>Puccinia</taxon>
    </lineage>
</organism>
<evidence type="ECO:0000256" key="1">
    <source>
        <dbReference type="SAM" id="MobiDB-lite"/>
    </source>
</evidence>
<feature type="region of interest" description="Disordered" evidence="1">
    <location>
        <begin position="111"/>
        <end position="132"/>
    </location>
</feature>
<comment type="caution">
    <text evidence="2">The sequence shown here is derived from an EMBL/GenBank/DDBJ whole genome shotgun (WGS) entry which is preliminary data.</text>
</comment>